<proteinExistence type="predicted"/>
<accession>A0A495W0P4</accession>
<dbReference type="EMBL" id="RBXO01000001">
    <property type="protein sequence ID" value="RKT55039.1"/>
    <property type="molecule type" value="Genomic_DNA"/>
</dbReference>
<organism evidence="2 3">
    <name type="scientific">Saccharothrix australiensis</name>
    <dbReference type="NCBI Taxonomy" id="2072"/>
    <lineage>
        <taxon>Bacteria</taxon>
        <taxon>Bacillati</taxon>
        <taxon>Actinomycetota</taxon>
        <taxon>Actinomycetes</taxon>
        <taxon>Pseudonocardiales</taxon>
        <taxon>Pseudonocardiaceae</taxon>
        <taxon>Saccharothrix</taxon>
    </lineage>
</organism>
<feature type="region of interest" description="Disordered" evidence="1">
    <location>
        <begin position="1"/>
        <end position="35"/>
    </location>
</feature>
<reference evidence="2 3" key="1">
    <citation type="submission" date="2018-10" db="EMBL/GenBank/DDBJ databases">
        <title>Sequencing the genomes of 1000 actinobacteria strains.</title>
        <authorList>
            <person name="Klenk H.-P."/>
        </authorList>
    </citation>
    <scope>NUCLEOTIDE SEQUENCE [LARGE SCALE GENOMIC DNA]</scope>
    <source>
        <strain evidence="2 3">DSM 43800</strain>
    </source>
</reference>
<evidence type="ECO:0000313" key="3">
    <source>
        <dbReference type="Proteomes" id="UP000282084"/>
    </source>
</evidence>
<keyword evidence="3" id="KW-1185">Reference proteome</keyword>
<gene>
    <name evidence="2" type="ORF">C8E97_3695</name>
</gene>
<protein>
    <submittedName>
        <fullName evidence="2">Uncharacterized protein</fullName>
    </submittedName>
</protein>
<comment type="caution">
    <text evidence="2">The sequence shown here is derived from an EMBL/GenBank/DDBJ whole genome shotgun (WGS) entry which is preliminary data.</text>
</comment>
<dbReference type="AlphaFoldDB" id="A0A495W0P4"/>
<evidence type="ECO:0000313" key="2">
    <source>
        <dbReference type="EMBL" id="RKT55039.1"/>
    </source>
</evidence>
<feature type="compositionally biased region" description="Basic and acidic residues" evidence="1">
    <location>
        <begin position="1"/>
        <end position="16"/>
    </location>
</feature>
<dbReference type="Proteomes" id="UP000282084">
    <property type="component" value="Unassembled WGS sequence"/>
</dbReference>
<evidence type="ECO:0000256" key="1">
    <source>
        <dbReference type="SAM" id="MobiDB-lite"/>
    </source>
</evidence>
<sequence>MAAGEHVDAGPDRPVADRPVPAGAVGTRSVGAGSVPAGTACAGGTGAEAGGLRVASGGARPDVPRSGGALPGALPRFPGVAPAADVVRTEAA</sequence>
<name>A0A495W0P4_9PSEU</name>